<evidence type="ECO:0000256" key="1">
    <source>
        <dbReference type="PROSITE-ProRule" id="PRU00047"/>
    </source>
</evidence>
<feature type="compositionally biased region" description="Basic residues" evidence="2">
    <location>
        <begin position="357"/>
        <end position="374"/>
    </location>
</feature>
<proteinExistence type="predicted"/>
<feature type="region of interest" description="Disordered" evidence="2">
    <location>
        <begin position="123"/>
        <end position="151"/>
    </location>
</feature>
<dbReference type="STRING" id="426418.B2WHM3"/>
<dbReference type="PANTHER" id="PTHR44873">
    <property type="entry name" value="DNAJ HOMOLOG SUBFAMILY C MEMBER 30, MITOCHONDRIAL"/>
    <property type="match status" value="1"/>
</dbReference>
<sequence>MSSSHSLLAEEPIKPKVADAYTDLGVSPAASKAEIKVAFSRLALQHHPDKKAPGQAVDAADFRRIYEAWDLLRNEETKAKYDKGYSNVIREWSAYRIDLAEYQRDPHDWQQKKHAEMIKQQMESDLKAKADRKANTRRSQPEPRYEYYDDGDSDPEDFWDYGPYSSYGFPFGGAYAHSSYMPGGYGYSGYGYYGEDSSDEEEDLDGWLREHIRAQRRWNQSNHFEHEQKNKRRQAINKRCLEKLKEATEQRQAKSDGIRISSMEEKCAMAKDWVESLQRDYAAELHKASVKMEGTIDVGWEKKKGRQKCTFCNVQVSEFSFRCPSGGAIACKGCKRKIESSTLKKPFAFVHTDAATKKKGKKGKAAKKAKKSKPKPGPESESGEESSDEDQVEDEEELARKAAEEAERKAEAERQEEERKAQRQEQEKLKRDAAEQAALEKAAREKAEAEEAARKKAAREKAAREAAQQKKDAREREAREKKAARKKATKERTALEKAAQMILSGENGTNVQEEQEKEAKEREAQQIREKKKREAKEARARQAHEAAECEAREQEMREKMEREQQAREQAVRNQMEREIAEREAKENMEREARVLQACEKAEREAKEKMEREARERTELETRLRAAEAAKERLEKELRKKKAALEATERKAQEANKAREAKERRTRVAEEKKASRIEDQQAEKTSAPTPDRPVLAMATNTTKKPNKKGPMCYFCDQRGHLARDCVKKQAKLNGAAKVTSRPPPAEPAPAVEAMSKPLPPTIVAEKIVVKLPVRSDPKVEHDVSATSTGNAPVSETSSKANKPKKRQSRKSRPRTNDEANDIDTVSMPTNPSFVNGDTDASVKKPSKKAQWEKGRARP</sequence>
<dbReference type="PROSITE" id="PS00636">
    <property type="entry name" value="DNAJ_1"/>
    <property type="match status" value="1"/>
</dbReference>
<dbReference type="EMBL" id="DS231625">
    <property type="protein sequence ID" value="EDU42533.1"/>
    <property type="molecule type" value="Genomic_DNA"/>
</dbReference>
<feature type="region of interest" description="Disordered" evidence="2">
    <location>
        <begin position="731"/>
        <end position="857"/>
    </location>
</feature>
<dbReference type="OrthoDB" id="10250354at2759"/>
<keyword evidence="1" id="KW-0479">Metal-binding</keyword>
<dbReference type="SUPFAM" id="SSF57756">
    <property type="entry name" value="Retrovirus zinc finger-like domains"/>
    <property type="match status" value="1"/>
</dbReference>
<dbReference type="InterPro" id="IPR036875">
    <property type="entry name" value="Znf_CCHC_sf"/>
</dbReference>
<feature type="region of interest" description="Disordered" evidence="2">
    <location>
        <begin position="354"/>
        <end position="592"/>
    </location>
</feature>
<evidence type="ECO:0000256" key="2">
    <source>
        <dbReference type="SAM" id="MobiDB-lite"/>
    </source>
</evidence>
<feature type="compositionally biased region" description="Basic and acidic residues" evidence="2">
    <location>
        <begin position="772"/>
        <end position="782"/>
    </location>
</feature>
<feature type="compositionally biased region" description="Acidic residues" evidence="2">
    <location>
        <begin position="381"/>
        <end position="397"/>
    </location>
</feature>
<dbReference type="Pfam" id="PF00226">
    <property type="entry name" value="DnaJ"/>
    <property type="match status" value="1"/>
</dbReference>
<evidence type="ECO:0000313" key="6">
    <source>
        <dbReference type="Proteomes" id="UP000001471"/>
    </source>
</evidence>
<dbReference type="PROSITE" id="PS50158">
    <property type="entry name" value="ZF_CCHC"/>
    <property type="match status" value="1"/>
</dbReference>
<dbReference type="InterPro" id="IPR001878">
    <property type="entry name" value="Znf_CCHC"/>
</dbReference>
<dbReference type="PANTHER" id="PTHR44873:SF1">
    <property type="entry name" value="DNAJ HOMOLOG SUBFAMILY C MEMBER 30, MITOCHONDRIAL"/>
    <property type="match status" value="1"/>
</dbReference>
<dbReference type="GO" id="GO:0008270">
    <property type="term" value="F:zinc ion binding"/>
    <property type="evidence" value="ECO:0007669"/>
    <property type="project" value="UniProtKB-KW"/>
</dbReference>
<evidence type="ECO:0000259" key="3">
    <source>
        <dbReference type="PROSITE" id="PS50076"/>
    </source>
</evidence>
<feature type="domain" description="J" evidence="3">
    <location>
        <begin position="19"/>
        <end position="85"/>
    </location>
</feature>
<feature type="compositionally biased region" description="Polar residues" evidence="2">
    <location>
        <begin position="783"/>
        <end position="799"/>
    </location>
</feature>
<feature type="compositionally biased region" description="Basic and acidic residues" evidence="2">
    <location>
        <begin position="398"/>
        <end position="434"/>
    </location>
</feature>
<evidence type="ECO:0000259" key="4">
    <source>
        <dbReference type="PROSITE" id="PS50158"/>
    </source>
</evidence>
<dbReference type="CDD" id="cd06257">
    <property type="entry name" value="DnaJ"/>
    <property type="match status" value="1"/>
</dbReference>
<dbReference type="InParanoid" id="B2WHM3"/>
<feature type="compositionally biased region" description="Basic and acidic residues" evidence="2">
    <location>
        <begin position="441"/>
        <end position="481"/>
    </location>
</feature>
<dbReference type="HOGENOM" id="CLU_333491_0_0_1"/>
<dbReference type="PROSITE" id="PS50076">
    <property type="entry name" value="DNAJ_2"/>
    <property type="match status" value="1"/>
</dbReference>
<reference evidence="6" key="1">
    <citation type="journal article" date="2013" name="G3 (Bethesda)">
        <title>Comparative genomics of a plant-pathogenic fungus, Pyrenophora tritici-repentis, reveals transduplication and the impact of repeat elements on pathogenicity and population divergence.</title>
        <authorList>
            <person name="Manning V.A."/>
            <person name="Pandelova I."/>
            <person name="Dhillon B."/>
            <person name="Wilhelm L.J."/>
            <person name="Goodwin S.B."/>
            <person name="Berlin A.M."/>
            <person name="Figueroa M."/>
            <person name="Freitag M."/>
            <person name="Hane J.K."/>
            <person name="Henrissat B."/>
            <person name="Holman W.H."/>
            <person name="Kodira C.D."/>
            <person name="Martin J."/>
            <person name="Oliver R.P."/>
            <person name="Robbertse B."/>
            <person name="Schackwitz W."/>
            <person name="Schwartz D.C."/>
            <person name="Spatafora J.W."/>
            <person name="Turgeon B.G."/>
            <person name="Yandava C."/>
            <person name="Young S."/>
            <person name="Zhou S."/>
            <person name="Zeng Q."/>
            <person name="Grigoriev I.V."/>
            <person name="Ma L.-J."/>
            <person name="Ciuffetti L.M."/>
        </authorList>
    </citation>
    <scope>NUCLEOTIDE SEQUENCE [LARGE SCALE GENOMIC DNA]</scope>
    <source>
        <strain evidence="6">Pt-1C-BFP</strain>
    </source>
</reference>
<feature type="compositionally biased region" description="Basic residues" evidence="2">
    <location>
        <begin position="800"/>
        <end position="812"/>
    </location>
</feature>
<keyword evidence="1" id="KW-0863">Zinc-finger</keyword>
<name>B2WHM3_PYRTR</name>
<dbReference type="SUPFAM" id="SSF46565">
    <property type="entry name" value="Chaperone J-domain"/>
    <property type="match status" value="1"/>
</dbReference>
<feature type="domain" description="CCHC-type" evidence="4">
    <location>
        <begin position="711"/>
        <end position="724"/>
    </location>
</feature>
<dbReference type="InterPro" id="IPR018253">
    <property type="entry name" value="DnaJ_domain_CS"/>
</dbReference>
<dbReference type="InterPro" id="IPR036869">
    <property type="entry name" value="J_dom_sf"/>
</dbReference>
<protein>
    <submittedName>
        <fullName evidence="5">Uncharacterized protein</fullName>
    </submittedName>
</protein>
<evidence type="ECO:0000313" key="5">
    <source>
        <dbReference type="EMBL" id="EDU42533.1"/>
    </source>
</evidence>
<organism evidence="5 6">
    <name type="scientific">Pyrenophora tritici-repentis (strain Pt-1C-BFP)</name>
    <name type="common">Wheat tan spot fungus</name>
    <name type="synonym">Drechslera tritici-repentis</name>
    <dbReference type="NCBI Taxonomy" id="426418"/>
    <lineage>
        <taxon>Eukaryota</taxon>
        <taxon>Fungi</taxon>
        <taxon>Dikarya</taxon>
        <taxon>Ascomycota</taxon>
        <taxon>Pezizomycotina</taxon>
        <taxon>Dothideomycetes</taxon>
        <taxon>Pleosporomycetidae</taxon>
        <taxon>Pleosporales</taxon>
        <taxon>Pleosporineae</taxon>
        <taxon>Pleosporaceae</taxon>
        <taxon>Pyrenophora</taxon>
    </lineage>
</organism>
<feature type="compositionally biased region" description="Basic and acidic residues" evidence="2">
    <location>
        <begin position="642"/>
        <end position="681"/>
    </location>
</feature>
<dbReference type="SMART" id="SM00271">
    <property type="entry name" value="DnaJ"/>
    <property type="match status" value="1"/>
</dbReference>
<dbReference type="Gene3D" id="4.10.60.10">
    <property type="entry name" value="Zinc finger, CCHC-type"/>
    <property type="match status" value="1"/>
</dbReference>
<dbReference type="GO" id="GO:0003676">
    <property type="term" value="F:nucleic acid binding"/>
    <property type="evidence" value="ECO:0007669"/>
    <property type="project" value="InterPro"/>
</dbReference>
<dbReference type="Pfam" id="PF00098">
    <property type="entry name" value="zf-CCHC"/>
    <property type="match status" value="1"/>
</dbReference>
<dbReference type="eggNOG" id="KOG1808">
    <property type="taxonomic scope" value="Eukaryota"/>
</dbReference>
<feature type="compositionally biased region" description="Basic and acidic residues" evidence="2">
    <location>
        <begin position="123"/>
        <end position="147"/>
    </location>
</feature>
<gene>
    <name evidence="5" type="ORF">PTRG_09482</name>
</gene>
<accession>B2WHM3</accession>
<keyword evidence="1" id="KW-0862">Zinc</keyword>
<feature type="compositionally biased region" description="Basic and acidic residues" evidence="2">
    <location>
        <begin position="517"/>
        <end position="592"/>
    </location>
</feature>
<dbReference type="Gene3D" id="1.10.287.110">
    <property type="entry name" value="DnaJ domain"/>
    <property type="match status" value="1"/>
</dbReference>
<dbReference type="InterPro" id="IPR001623">
    <property type="entry name" value="DnaJ_domain"/>
</dbReference>
<dbReference type="Proteomes" id="UP000001471">
    <property type="component" value="Unassembled WGS sequence"/>
</dbReference>
<dbReference type="AlphaFoldDB" id="B2WHM3"/>
<feature type="compositionally biased region" description="Basic and acidic residues" evidence="2">
    <location>
        <begin position="848"/>
        <end position="857"/>
    </location>
</feature>
<feature type="region of interest" description="Disordered" evidence="2">
    <location>
        <begin position="642"/>
        <end position="709"/>
    </location>
</feature>
<dbReference type="PRINTS" id="PR00625">
    <property type="entry name" value="JDOMAIN"/>
</dbReference>
<dbReference type="InterPro" id="IPR053025">
    <property type="entry name" value="Mito_ATP_Synthase-Asso"/>
</dbReference>
<feature type="compositionally biased region" description="Polar residues" evidence="2">
    <location>
        <begin position="825"/>
        <end position="834"/>
    </location>
</feature>